<dbReference type="EMBL" id="JAUYVT010000020">
    <property type="protein sequence ID" value="MDP2566398.1"/>
    <property type="molecule type" value="Genomic_DNA"/>
</dbReference>
<accession>A0ABT9FHX4</accession>
<evidence type="ECO:0000313" key="2">
    <source>
        <dbReference type="Proteomes" id="UP001177212"/>
    </source>
</evidence>
<dbReference type="RefSeq" id="WP_305473012.1">
    <property type="nucleotide sequence ID" value="NZ_JAUYVT010000020.1"/>
</dbReference>
<dbReference type="Proteomes" id="UP001177212">
    <property type="component" value="Unassembled WGS sequence"/>
</dbReference>
<evidence type="ECO:0000313" key="1">
    <source>
        <dbReference type="EMBL" id="MDP2566398.1"/>
    </source>
</evidence>
<comment type="caution">
    <text evidence="1">The sequence shown here is derived from an EMBL/GenBank/DDBJ whole genome shotgun (WGS) entry which is preliminary data.</text>
</comment>
<proteinExistence type="predicted"/>
<organism evidence="1 2">
    <name type="scientific">Pseudoalteromonas marina</name>
    <dbReference type="NCBI Taxonomy" id="267375"/>
    <lineage>
        <taxon>Bacteria</taxon>
        <taxon>Pseudomonadati</taxon>
        <taxon>Pseudomonadota</taxon>
        <taxon>Gammaproteobacteria</taxon>
        <taxon>Alteromonadales</taxon>
        <taxon>Pseudoalteromonadaceae</taxon>
        <taxon>Pseudoalteromonas</taxon>
    </lineage>
</organism>
<gene>
    <name evidence="1" type="ORF">Q8W34_17260</name>
</gene>
<keyword evidence="2" id="KW-1185">Reference proteome</keyword>
<name>A0ABT9FHX4_9GAMM</name>
<sequence length="92" mass="10704">MNNNVCELCIENKDDFNYQVADTGVCGQCIQMNECMDLDLIGTYRSHNISDSDIWAHLPRLRHAHTEISFHLTDKQINRLIERFKNEKPPAN</sequence>
<protein>
    <submittedName>
        <fullName evidence="1">Uncharacterized protein</fullName>
    </submittedName>
</protein>
<reference evidence="1" key="1">
    <citation type="submission" date="2023-07" db="EMBL/GenBank/DDBJ databases">
        <title>Genome content predicts the carbon catabolic preferences of heterotrophic bacteria.</title>
        <authorList>
            <person name="Gralka M."/>
        </authorList>
    </citation>
    <scope>NUCLEOTIDE SEQUENCE</scope>
    <source>
        <strain evidence="1">4G09</strain>
    </source>
</reference>